<dbReference type="GO" id="GO:0000981">
    <property type="term" value="F:DNA-binding transcription factor activity, RNA polymerase II-specific"/>
    <property type="evidence" value="ECO:0007669"/>
    <property type="project" value="InterPro"/>
</dbReference>
<dbReference type="HOGENOM" id="CLU_681484_0_0_1"/>
<dbReference type="OrthoDB" id="4356994at2759"/>
<dbReference type="AlphaFoldDB" id="G3JBA5"/>
<accession>G3JBA5</accession>
<dbReference type="GO" id="GO:0008270">
    <property type="term" value="F:zinc ion binding"/>
    <property type="evidence" value="ECO:0007669"/>
    <property type="project" value="InterPro"/>
</dbReference>
<dbReference type="InterPro" id="IPR001138">
    <property type="entry name" value="Zn2Cys6_DnaBD"/>
</dbReference>
<dbReference type="Gene3D" id="4.10.240.10">
    <property type="entry name" value="Zn(2)-C6 fungal-type DNA-binding domain"/>
    <property type="match status" value="1"/>
</dbReference>
<dbReference type="SMART" id="SM00066">
    <property type="entry name" value="GAL4"/>
    <property type="match status" value="1"/>
</dbReference>
<keyword evidence="1" id="KW-0539">Nucleus</keyword>
<evidence type="ECO:0000313" key="4">
    <source>
        <dbReference type="Proteomes" id="UP000001610"/>
    </source>
</evidence>
<dbReference type="CDD" id="cd00067">
    <property type="entry name" value="GAL4"/>
    <property type="match status" value="1"/>
</dbReference>
<reference evidence="3 4" key="1">
    <citation type="journal article" date="2011" name="Genome Biol.">
        <title>Genome sequence of the insect pathogenic fungus Cordyceps militaris, a valued traditional Chinese medicine.</title>
        <authorList>
            <person name="Zheng P."/>
            <person name="Xia Y."/>
            <person name="Xiao G."/>
            <person name="Xiong C."/>
            <person name="Hu X."/>
            <person name="Zhang S."/>
            <person name="Zheng H."/>
            <person name="Huang Y."/>
            <person name="Zhou Y."/>
            <person name="Wang S."/>
            <person name="Zhao G.P."/>
            <person name="Liu X."/>
            <person name="St Leger R.J."/>
            <person name="Wang C."/>
        </authorList>
    </citation>
    <scope>NUCLEOTIDE SEQUENCE [LARGE SCALE GENOMIC DNA]</scope>
    <source>
        <strain evidence="3 4">CM01</strain>
    </source>
</reference>
<dbReference type="Proteomes" id="UP000001610">
    <property type="component" value="Unassembled WGS sequence"/>
</dbReference>
<keyword evidence="4" id="KW-1185">Reference proteome</keyword>
<proteinExistence type="predicted"/>
<evidence type="ECO:0000256" key="1">
    <source>
        <dbReference type="ARBA" id="ARBA00023242"/>
    </source>
</evidence>
<dbReference type="VEuPathDB" id="FungiDB:CCM_03535"/>
<gene>
    <name evidence="3" type="ORF">CCM_03535</name>
</gene>
<organism evidence="3 4">
    <name type="scientific">Cordyceps militaris (strain CM01)</name>
    <name type="common">Caterpillar fungus</name>
    <dbReference type="NCBI Taxonomy" id="983644"/>
    <lineage>
        <taxon>Eukaryota</taxon>
        <taxon>Fungi</taxon>
        <taxon>Dikarya</taxon>
        <taxon>Ascomycota</taxon>
        <taxon>Pezizomycotina</taxon>
        <taxon>Sordariomycetes</taxon>
        <taxon>Hypocreomycetidae</taxon>
        <taxon>Hypocreales</taxon>
        <taxon>Cordycipitaceae</taxon>
        <taxon>Cordyceps</taxon>
    </lineage>
</organism>
<dbReference type="Pfam" id="PF00172">
    <property type="entry name" value="Zn_clus"/>
    <property type="match status" value="1"/>
</dbReference>
<dbReference type="PROSITE" id="PS00463">
    <property type="entry name" value="ZN2_CY6_FUNGAL_1"/>
    <property type="match status" value="1"/>
</dbReference>
<dbReference type="InParanoid" id="G3JBA5"/>
<dbReference type="SUPFAM" id="SSF57701">
    <property type="entry name" value="Zn2/Cys6 DNA-binding domain"/>
    <property type="match status" value="1"/>
</dbReference>
<dbReference type="RefSeq" id="XP_006668749.1">
    <property type="nucleotide sequence ID" value="XM_006668686.1"/>
</dbReference>
<evidence type="ECO:0000259" key="2">
    <source>
        <dbReference type="PROSITE" id="PS50048"/>
    </source>
</evidence>
<dbReference type="InterPro" id="IPR036864">
    <property type="entry name" value="Zn2-C6_fun-type_DNA-bd_sf"/>
</dbReference>
<dbReference type="PROSITE" id="PS50048">
    <property type="entry name" value="ZN2_CY6_FUNGAL_2"/>
    <property type="match status" value="1"/>
</dbReference>
<evidence type="ECO:0000313" key="3">
    <source>
        <dbReference type="EMBL" id="EGX95263.1"/>
    </source>
</evidence>
<feature type="domain" description="Zn(2)-C6 fungal-type" evidence="2">
    <location>
        <begin position="8"/>
        <end position="39"/>
    </location>
</feature>
<name>G3JBA5_CORMM</name>
<dbReference type="EMBL" id="JH126400">
    <property type="protein sequence ID" value="EGX95263.1"/>
    <property type="molecule type" value="Genomic_DNA"/>
</dbReference>
<dbReference type="GeneID" id="18165561"/>
<dbReference type="KEGG" id="cmt:CCM_03535"/>
<protein>
    <submittedName>
        <fullName evidence="3">Fungal transcriptional regulatory protein</fullName>
    </submittedName>
</protein>
<sequence>MNSVLRTACDNCHRRKTRCIPGAERGCQHCRQTGQECAFSPRNNMGRPRRKQPAEVLQTHLNAESPWEFHLLQDCAGIPPSPLFPNCADVLLARDDAFRFQQQHWGMVADTDASSTLSSSTLSPTTPTDLCNPFISNSGDLDAMHEPSAQPDPSLLCSKQASTAGCVGRESSNDLGSIVSQYAQLSQFLFQLNMHAPHDMLAQGERGAFHSLSSLVSSLCETLRIFEERPLCHAGEKTASSSFLLAALVVGKAVGLYHEMARSLCHPASAQPIGMHRRLRLLADIHTMELQLEYMRQMFRASNHPLSVETVKHVDETIAILQKYSALWR</sequence>
<dbReference type="eggNOG" id="ENOG502SX45">
    <property type="taxonomic scope" value="Eukaryota"/>
</dbReference>